<dbReference type="PRINTS" id="PR00368">
    <property type="entry name" value="FADPNR"/>
</dbReference>
<keyword evidence="5" id="KW-0560">Oxidoreductase</keyword>
<gene>
    <name evidence="10" type="ORF">H8S08_10650</name>
</gene>
<comment type="catalytic activity">
    <reaction evidence="7">
        <text>a quinone + NADH + H(+) = a quinol + NAD(+)</text>
        <dbReference type="Rhea" id="RHEA:46160"/>
        <dbReference type="ChEBI" id="CHEBI:15378"/>
        <dbReference type="ChEBI" id="CHEBI:24646"/>
        <dbReference type="ChEBI" id="CHEBI:57540"/>
        <dbReference type="ChEBI" id="CHEBI:57945"/>
        <dbReference type="ChEBI" id="CHEBI:132124"/>
        <dbReference type="EC" id="1.6.5.9"/>
    </reaction>
</comment>
<evidence type="ECO:0000256" key="6">
    <source>
        <dbReference type="ARBA" id="ARBA00023027"/>
    </source>
</evidence>
<dbReference type="EC" id="1.6.5.9" evidence="2"/>
<organism evidence="10 11">
    <name type="scientific">Alistipes hominis</name>
    <dbReference type="NCBI Taxonomy" id="2763015"/>
    <lineage>
        <taxon>Bacteria</taxon>
        <taxon>Pseudomonadati</taxon>
        <taxon>Bacteroidota</taxon>
        <taxon>Bacteroidia</taxon>
        <taxon>Bacteroidales</taxon>
        <taxon>Rikenellaceae</taxon>
        <taxon>Alistipes</taxon>
    </lineage>
</organism>
<evidence type="ECO:0000256" key="4">
    <source>
        <dbReference type="ARBA" id="ARBA00022827"/>
    </source>
</evidence>
<evidence type="ECO:0000259" key="9">
    <source>
        <dbReference type="Pfam" id="PF07992"/>
    </source>
</evidence>
<feature type="transmembrane region" description="Helical" evidence="8">
    <location>
        <begin position="50"/>
        <end position="68"/>
    </location>
</feature>
<sequence>MSSNIPDTDKKRIVIVGGGFAGLALIRTLRRSGMQVVLVDKHNYHMFKPLLYQVASSALNVGDIAFPFRKMFHGWNDFYFRMAYIERVDATAKRLYTTVGDIRYDYLVISTGCVPNFFGIENIKRTALAMSNITDALNIRNRVLRNFEIAVTASSDAERISRLNVVIVGGGASGVEIAGALSEMRRYVMPRDYPRLDMSHMSIYLIEGLGRLLSSMSEQTSAEALKTLDSKGVKVMLNRKVTDYVDGCAIFDDGESIPTQNLIWTSGIRCSAVPGLEQQTKERGGRIGVDAFNRVKEYDDVFAIGDIAAMHDDAEYPNGHPQLARVGISQGKRLGKNLLAGLKGRPMKPFRYCNYGVMATVGRNRAFVEWKKIRFGGFAAWVVWSTIHIMFLLGIQGKLKVFWGWVWNYFGHDQPIRLIIGSYERQKKEDGLA</sequence>
<comment type="similarity">
    <text evidence="1">Belongs to the NADH dehydrogenase family.</text>
</comment>
<evidence type="ECO:0000313" key="10">
    <source>
        <dbReference type="EMBL" id="MBC5617471.1"/>
    </source>
</evidence>
<comment type="caution">
    <text evidence="10">The sequence shown here is derived from an EMBL/GenBank/DDBJ whole genome shotgun (WGS) entry which is preliminary data.</text>
</comment>
<keyword evidence="3" id="KW-0285">Flavoprotein</keyword>
<keyword evidence="8" id="KW-0812">Transmembrane</keyword>
<evidence type="ECO:0000256" key="3">
    <source>
        <dbReference type="ARBA" id="ARBA00022630"/>
    </source>
</evidence>
<evidence type="ECO:0000256" key="5">
    <source>
        <dbReference type="ARBA" id="ARBA00023002"/>
    </source>
</evidence>
<dbReference type="Proteomes" id="UP000636891">
    <property type="component" value="Unassembled WGS sequence"/>
</dbReference>
<accession>A0ABR7CP67</accession>
<protein>
    <recommendedName>
        <fullName evidence="2">NADH:ubiquinone reductase (non-electrogenic)</fullName>
        <ecNumber evidence="2">1.6.5.9</ecNumber>
    </recommendedName>
</protein>
<dbReference type="RefSeq" id="WP_118656616.1">
    <property type="nucleotide sequence ID" value="NZ_JACOOK010000006.1"/>
</dbReference>
<evidence type="ECO:0000256" key="7">
    <source>
        <dbReference type="ARBA" id="ARBA00047599"/>
    </source>
</evidence>
<dbReference type="Gene3D" id="3.50.50.100">
    <property type="match status" value="1"/>
</dbReference>
<keyword evidence="8" id="KW-0472">Membrane</keyword>
<dbReference type="InterPro" id="IPR045024">
    <property type="entry name" value="NDH-2"/>
</dbReference>
<dbReference type="InterPro" id="IPR023753">
    <property type="entry name" value="FAD/NAD-binding_dom"/>
</dbReference>
<dbReference type="InterPro" id="IPR036188">
    <property type="entry name" value="FAD/NAD-bd_sf"/>
</dbReference>
<reference evidence="10 11" key="1">
    <citation type="submission" date="2020-08" db="EMBL/GenBank/DDBJ databases">
        <title>Genome public.</title>
        <authorList>
            <person name="Liu C."/>
            <person name="Sun Q."/>
        </authorList>
    </citation>
    <scope>NUCLEOTIDE SEQUENCE [LARGE SCALE GENOMIC DNA]</scope>
    <source>
        <strain evidence="10 11">New-7</strain>
    </source>
</reference>
<feature type="domain" description="FAD/NAD(P)-binding" evidence="9">
    <location>
        <begin position="12"/>
        <end position="331"/>
    </location>
</feature>
<dbReference type="EMBL" id="JACOOK010000006">
    <property type="protein sequence ID" value="MBC5617471.1"/>
    <property type="molecule type" value="Genomic_DNA"/>
</dbReference>
<proteinExistence type="inferred from homology"/>
<name>A0ABR7CP67_9BACT</name>
<evidence type="ECO:0000256" key="1">
    <source>
        <dbReference type="ARBA" id="ARBA00005272"/>
    </source>
</evidence>
<dbReference type="Pfam" id="PF07992">
    <property type="entry name" value="Pyr_redox_2"/>
    <property type="match status" value="1"/>
</dbReference>
<dbReference type="PRINTS" id="PR00411">
    <property type="entry name" value="PNDRDTASEI"/>
</dbReference>
<feature type="transmembrane region" description="Helical" evidence="8">
    <location>
        <begin position="373"/>
        <end position="395"/>
    </location>
</feature>
<keyword evidence="8" id="KW-1133">Transmembrane helix</keyword>
<keyword evidence="11" id="KW-1185">Reference proteome</keyword>
<dbReference type="PANTHER" id="PTHR43706">
    <property type="entry name" value="NADH DEHYDROGENASE"/>
    <property type="match status" value="1"/>
</dbReference>
<evidence type="ECO:0000256" key="2">
    <source>
        <dbReference type="ARBA" id="ARBA00012637"/>
    </source>
</evidence>
<keyword evidence="4" id="KW-0274">FAD</keyword>
<feature type="transmembrane region" description="Helical" evidence="8">
    <location>
        <begin position="12"/>
        <end position="30"/>
    </location>
</feature>
<evidence type="ECO:0000313" key="11">
    <source>
        <dbReference type="Proteomes" id="UP000636891"/>
    </source>
</evidence>
<dbReference type="PANTHER" id="PTHR43706:SF47">
    <property type="entry name" value="EXTERNAL NADH-UBIQUINONE OXIDOREDUCTASE 1, MITOCHONDRIAL-RELATED"/>
    <property type="match status" value="1"/>
</dbReference>
<dbReference type="SUPFAM" id="SSF51905">
    <property type="entry name" value="FAD/NAD(P)-binding domain"/>
    <property type="match status" value="1"/>
</dbReference>
<keyword evidence="6" id="KW-0520">NAD</keyword>
<evidence type="ECO:0000256" key="8">
    <source>
        <dbReference type="SAM" id="Phobius"/>
    </source>
</evidence>